<evidence type="ECO:0000313" key="7">
    <source>
        <dbReference type="EMBL" id="CAD7596399.1"/>
    </source>
</evidence>
<sequence>MNWFQECDLFLSRLVLLSHQTGARYESSDVTGITHCHIEGKGRGRIATSPIPVSTRLAAKLTPIISSSVIRVSCDYSCLDLSNHQFSDGELSIHVVIYSCLDLSCRATGTIAGEGYDTKIDSKACDRETGPVARTLLFTPFTIAATVAAHGNSISVGLCQGFSAVLIPQLMNSTSTIQITEEESSWIASLGVISNPLGALSAGILMEIFGRKTTVKMTSLPYLVGWILIALSDNIVKMYVGRFISGLAVGMATASYVYVAEISQAEHRGTLSAAGPIHVSFGVLAVYILGYIAKWQLVAAVCTVCAVLSFLAMCMVPESPPWLASQGRVGEAKAALVWLGRSPSSAEAELDELLDSEVGTGLNEFVASIIVGGVRLVMSIVGTILIRNFGRKTLAVASGIGMGPYIDSNQQELKECVEFYRSLLPEPAMSTTELSIWESKWAKKDSTSRPECALDILKDCNKELFPNSKKLL</sequence>
<organism evidence="7">
    <name type="scientific">Timema genevievae</name>
    <name type="common">Walking stick</name>
    <dbReference type="NCBI Taxonomy" id="629358"/>
    <lineage>
        <taxon>Eukaryota</taxon>
        <taxon>Metazoa</taxon>
        <taxon>Ecdysozoa</taxon>
        <taxon>Arthropoda</taxon>
        <taxon>Hexapoda</taxon>
        <taxon>Insecta</taxon>
        <taxon>Pterygota</taxon>
        <taxon>Neoptera</taxon>
        <taxon>Polyneoptera</taxon>
        <taxon>Phasmatodea</taxon>
        <taxon>Timematodea</taxon>
        <taxon>Timematoidea</taxon>
        <taxon>Timematidae</taxon>
        <taxon>Timema</taxon>
    </lineage>
</organism>
<evidence type="ECO:0000256" key="4">
    <source>
        <dbReference type="ARBA" id="ARBA00023136"/>
    </source>
</evidence>
<dbReference type="EMBL" id="OE841594">
    <property type="protein sequence ID" value="CAD7596399.1"/>
    <property type="molecule type" value="Genomic_DNA"/>
</dbReference>
<protein>
    <recommendedName>
        <fullName evidence="6">Major facilitator superfamily (MFS) profile domain-containing protein</fullName>
    </recommendedName>
</protein>
<evidence type="ECO:0000259" key="6">
    <source>
        <dbReference type="PROSITE" id="PS50850"/>
    </source>
</evidence>
<evidence type="ECO:0000256" key="5">
    <source>
        <dbReference type="SAM" id="Phobius"/>
    </source>
</evidence>
<name>A0A7R9PN48_TIMGE</name>
<evidence type="ECO:0000256" key="1">
    <source>
        <dbReference type="ARBA" id="ARBA00004141"/>
    </source>
</evidence>
<keyword evidence="4 5" id="KW-0472">Membrane</keyword>
<dbReference type="PROSITE" id="PS00216">
    <property type="entry name" value="SUGAR_TRANSPORT_1"/>
    <property type="match status" value="1"/>
</dbReference>
<reference evidence="7" key="1">
    <citation type="submission" date="2020-11" db="EMBL/GenBank/DDBJ databases">
        <authorList>
            <person name="Tran Van P."/>
        </authorList>
    </citation>
    <scope>NUCLEOTIDE SEQUENCE</scope>
</reference>
<feature type="transmembrane region" description="Helical" evidence="5">
    <location>
        <begin position="297"/>
        <end position="316"/>
    </location>
</feature>
<feature type="transmembrane region" description="Helical" evidence="5">
    <location>
        <begin position="365"/>
        <end position="386"/>
    </location>
</feature>
<dbReference type="InterPro" id="IPR020846">
    <property type="entry name" value="MFS_dom"/>
</dbReference>
<dbReference type="AlphaFoldDB" id="A0A7R9PN48"/>
<proteinExistence type="predicted"/>
<feature type="domain" description="Major facilitator superfamily (MFS) profile" evidence="6">
    <location>
        <begin position="141"/>
        <end position="472"/>
    </location>
</feature>
<keyword evidence="2 5" id="KW-0812">Transmembrane</keyword>
<dbReference type="InterPro" id="IPR005828">
    <property type="entry name" value="MFS_sugar_transport-like"/>
</dbReference>
<dbReference type="PROSITE" id="PS50850">
    <property type="entry name" value="MFS"/>
    <property type="match status" value="1"/>
</dbReference>
<comment type="subcellular location">
    <subcellularLocation>
        <location evidence="1">Membrane</location>
        <topology evidence="1">Multi-pass membrane protein</topology>
    </subcellularLocation>
</comment>
<dbReference type="PANTHER" id="PTHR48021:SF32">
    <property type="entry name" value="FACILITATED TREHALOSE TRANSPORTER TRET1-2 HOMOLOG-LIKE PROTEIN"/>
    <property type="match status" value="1"/>
</dbReference>
<dbReference type="Pfam" id="PF00083">
    <property type="entry name" value="Sugar_tr"/>
    <property type="match status" value="1"/>
</dbReference>
<gene>
    <name evidence="7" type="ORF">TGEB3V08_LOCUS6379</name>
</gene>
<dbReference type="InterPro" id="IPR050549">
    <property type="entry name" value="MFS_Trehalose_Transporter"/>
</dbReference>
<dbReference type="GO" id="GO:0016020">
    <property type="term" value="C:membrane"/>
    <property type="evidence" value="ECO:0007669"/>
    <property type="project" value="UniProtKB-SubCell"/>
</dbReference>
<dbReference type="SUPFAM" id="SSF103473">
    <property type="entry name" value="MFS general substrate transporter"/>
    <property type="match status" value="1"/>
</dbReference>
<keyword evidence="3 5" id="KW-1133">Transmembrane helix</keyword>
<accession>A0A7R9PN48</accession>
<dbReference type="PANTHER" id="PTHR48021">
    <property type="match status" value="1"/>
</dbReference>
<dbReference type="GO" id="GO:0022857">
    <property type="term" value="F:transmembrane transporter activity"/>
    <property type="evidence" value="ECO:0007669"/>
    <property type="project" value="InterPro"/>
</dbReference>
<dbReference type="InterPro" id="IPR005829">
    <property type="entry name" value="Sugar_transporter_CS"/>
</dbReference>
<evidence type="ECO:0000256" key="3">
    <source>
        <dbReference type="ARBA" id="ARBA00022989"/>
    </source>
</evidence>
<feature type="transmembrane region" description="Helical" evidence="5">
    <location>
        <begin position="271"/>
        <end position="290"/>
    </location>
</feature>
<feature type="transmembrane region" description="Helical" evidence="5">
    <location>
        <begin position="239"/>
        <end position="259"/>
    </location>
</feature>
<dbReference type="InterPro" id="IPR036259">
    <property type="entry name" value="MFS_trans_sf"/>
</dbReference>
<dbReference type="Gene3D" id="1.20.1250.20">
    <property type="entry name" value="MFS general substrate transporter like domains"/>
    <property type="match status" value="2"/>
</dbReference>
<evidence type="ECO:0000256" key="2">
    <source>
        <dbReference type="ARBA" id="ARBA00022692"/>
    </source>
</evidence>